<evidence type="ECO:0000256" key="1">
    <source>
        <dbReference type="ARBA" id="ARBA00001933"/>
    </source>
</evidence>
<evidence type="ECO:0000256" key="5">
    <source>
        <dbReference type="ARBA" id="ARBA00022679"/>
    </source>
</evidence>
<comment type="cofactor">
    <cofactor evidence="1 7">
        <name>pyridoxal 5'-phosphate</name>
        <dbReference type="ChEBI" id="CHEBI:597326"/>
    </cofactor>
</comment>
<evidence type="ECO:0000256" key="6">
    <source>
        <dbReference type="ARBA" id="ARBA00022898"/>
    </source>
</evidence>
<dbReference type="PANTHER" id="PTHR46383">
    <property type="entry name" value="ASPARTATE AMINOTRANSFERASE"/>
    <property type="match status" value="1"/>
</dbReference>
<dbReference type="PROSITE" id="PS00105">
    <property type="entry name" value="AA_TRANSFER_CLASS_1"/>
    <property type="match status" value="1"/>
</dbReference>
<evidence type="ECO:0000256" key="4">
    <source>
        <dbReference type="ARBA" id="ARBA00022576"/>
    </source>
</evidence>
<dbReference type="InterPro" id="IPR004839">
    <property type="entry name" value="Aminotransferase_I/II_large"/>
</dbReference>
<dbReference type="PANTHER" id="PTHR46383:SF1">
    <property type="entry name" value="ASPARTATE AMINOTRANSFERASE"/>
    <property type="match status" value="1"/>
</dbReference>
<evidence type="ECO:0000256" key="7">
    <source>
        <dbReference type="RuleBase" id="RU000481"/>
    </source>
</evidence>
<accession>A0A4P2VEI9</accession>
<dbReference type="SUPFAM" id="SSF53383">
    <property type="entry name" value="PLP-dependent transferases"/>
    <property type="match status" value="1"/>
</dbReference>
<evidence type="ECO:0000256" key="3">
    <source>
        <dbReference type="ARBA" id="ARBA00011738"/>
    </source>
</evidence>
<name>A0A4P2VEI9_9ARCH</name>
<dbReference type="InterPro" id="IPR015424">
    <property type="entry name" value="PyrdxlP-dep_Trfase"/>
</dbReference>
<dbReference type="KEGG" id="ccai:NAS2_0464"/>
<keyword evidence="4 7" id="KW-0032">Aminotransferase</keyword>
<dbReference type="EC" id="2.6.1.-" evidence="7"/>
<evidence type="ECO:0000256" key="2">
    <source>
        <dbReference type="ARBA" id="ARBA00007441"/>
    </source>
</evidence>
<proteinExistence type="inferred from homology"/>
<dbReference type="InterPro" id="IPR004838">
    <property type="entry name" value="NHTrfase_class1_PyrdxlP-BS"/>
</dbReference>
<dbReference type="Gene3D" id="3.40.640.10">
    <property type="entry name" value="Type I PLP-dependent aspartate aminotransferase-like (Major domain)"/>
    <property type="match status" value="1"/>
</dbReference>
<dbReference type="RefSeq" id="WP_174448148.1">
    <property type="nucleotide sequence ID" value="NZ_AP018732.1"/>
</dbReference>
<sequence length="380" mass="41618">MLSTRITRLKESATLKMMERAKALEARGIKVISLDVGEPDFPTPKEVVDAAYKAMLSGYTHYTPSKGIPELRRAISDKLKRDNGVDVPADQILVTPGAKQALFYLYMALLNDGDEVIIATPAWPSYWEMATVAGGIVKEAPPADGYGLNVEAIERLVGERTKMIIINSPNNPSGAVFSKESLEELVELAVRRKIILVSDEIYEKIIYDAVHVSPASMPGAEDVVVIVNGFSKTFAMTGWRLGYLAGPKQIIDAATKLQQHSATCAPAFAQKAAADLLPQADKLAKPMIEEFRRRRDFIVSRLRSMGFKLDPPSGAFYVFPQLPDSEPDSTSFVERALDAGVSMTDGKPFGGFSRNVRISYANSMENLKEATDRLATILGK</sequence>
<dbReference type="OrthoDB" id="372018at2157"/>
<evidence type="ECO:0000313" key="9">
    <source>
        <dbReference type="EMBL" id="BBE41853.1"/>
    </source>
</evidence>
<dbReference type="Gene3D" id="3.90.1150.10">
    <property type="entry name" value="Aspartate Aminotransferase, domain 1"/>
    <property type="match status" value="1"/>
</dbReference>
<dbReference type="EMBL" id="AP018732">
    <property type="protein sequence ID" value="BBE41853.1"/>
    <property type="molecule type" value="Genomic_DNA"/>
</dbReference>
<dbReference type="AlphaFoldDB" id="A0A4P2VEI9"/>
<evidence type="ECO:0000313" key="10">
    <source>
        <dbReference type="Proteomes" id="UP000509448"/>
    </source>
</evidence>
<evidence type="ECO:0000259" key="8">
    <source>
        <dbReference type="Pfam" id="PF00155"/>
    </source>
</evidence>
<gene>
    <name evidence="9" type="ORF">NAS2_0464</name>
</gene>
<dbReference type="GeneID" id="55584282"/>
<keyword evidence="5 7" id="KW-0808">Transferase</keyword>
<dbReference type="Pfam" id="PF00155">
    <property type="entry name" value="Aminotran_1_2"/>
    <property type="match status" value="1"/>
</dbReference>
<organism evidence="9 10">
    <name type="scientific">Conexivisphaera calida</name>
    <dbReference type="NCBI Taxonomy" id="1874277"/>
    <lineage>
        <taxon>Archaea</taxon>
        <taxon>Nitrososphaerota</taxon>
        <taxon>Conexivisphaeria</taxon>
        <taxon>Conexivisphaerales</taxon>
        <taxon>Conexivisphaeraceae</taxon>
        <taxon>Conexivisphaera</taxon>
    </lineage>
</organism>
<dbReference type="GO" id="GO:0008483">
    <property type="term" value="F:transaminase activity"/>
    <property type="evidence" value="ECO:0007669"/>
    <property type="project" value="UniProtKB-KW"/>
</dbReference>
<dbReference type="InterPro" id="IPR015422">
    <property type="entry name" value="PyrdxlP-dep_Trfase_small"/>
</dbReference>
<keyword evidence="10" id="KW-1185">Reference proteome</keyword>
<dbReference type="CDD" id="cd00609">
    <property type="entry name" value="AAT_like"/>
    <property type="match status" value="1"/>
</dbReference>
<dbReference type="InterPro" id="IPR050596">
    <property type="entry name" value="AspAT/PAT-like"/>
</dbReference>
<comment type="similarity">
    <text evidence="2 7">Belongs to the class-I pyridoxal-phosphate-dependent aminotransferase family.</text>
</comment>
<dbReference type="FunFam" id="3.40.640.10:FF:000033">
    <property type="entry name" value="Aspartate aminotransferase"/>
    <property type="match status" value="1"/>
</dbReference>
<dbReference type="GO" id="GO:0030170">
    <property type="term" value="F:pyridoxal phosphate binding"/>
    <property type="evidence" value="ECO:0007669"/>
    <property type="project" value="InterPro"/>
</dbReference>
<dbReference type="InterPro" id="IPR015421">
    <property type="entry name" value="PyrdxlP-dep_Trfase_major"/>
</dbReference>
<comment type="subunit">
    <text evidence="3">Homodimer.</text>
</comment>
<feature type="domain" description="Aminotransferase class I/classII large" evidence="8">
    <location>
        <begin position="30"/>
        <end position="374"/>
    </location>
</feature>
<dbReference type="Proteomes" id="UP000509448">
    <property type="component" value="Chromosome"/>
</dbReference>
<dbReference type="GO" id="GO:0006520">
    <property type="term" value="P:amino acid metabolic process"/>
    <property type="evidence" value="ECO:0007669"/>
    <property type="project" value="InterPro"/>
</dbReference>
<keyword evidence="6" id="KW-0663">Pyridoxal phosphate</keyword>
<protein>
    <recommendedName>
        <fullName evidence="7">Aminotransferase</fullName>
        <ecNumber evidence="7">2.6.1.-</ecNumber>
    </recommendedName>
</protein>
<reference evidence="9 10" key="1">
    <citation type="journal article" date="2019" name="ISME J.">
        <title>Isolation and characterization of a thermophilic sulfur- and iron-reducing thaumarchaeote from a terrestrial acidic hot spring.</title>
        <authorList>
            <person name="Kato S."/>
            <person name="Itoh T."/>
            <person name="Yuki M."/>
            <person name="Nagamori M."/>
            <person name="Ohnishi M."/>
            <person name="Uematsu K."/>
            <person name="Suzuki K."/>
            <person name="Takashina T."/>
            <person name="Ohkuma M."/>
        </authorList>
    </citation>
    <scope>NUCLEOTIDE SEQUENCE [LARGE SCALE GENOMIC DNA]</scope>
    <source>
        <strain evidence="9 10">NAS-02</strain>
    </source>
</reference>